<name>A0A2P6RLL2_ROSCH</name>
<dbReference type="Gramene" id="PRQ47324">
    <property type="protein sequence ID" value="PRQ47324"/>
    <property type="gene ID" value="RchiOBHm_Chr2g0098451"/>
</dbReference>
<dbReference type="STRING" id="74649.A0A2P6RLL2"/>
<accession>A0A2P6RLL2</accession>
<proteinExistence type="predicted"/>
<evidence type="ECO:0000313" key="2">
    <source>
        <dbReference type="Proteomes" id="UP000238479"/>
    </source>
</evidence>
<gene>
    <name evidence="1" type="ORF">RchiOBHm_Chr2g0098451</name>
</gene>
<organism evidence="1 2">
    <name type="scientific">Rosa chinensis</name>
    <name type="common">China rose</name>
    <dbReference type="NCBI Taxonomy" id="74649"/>
    <lineage>
        <taxon>Eukaryota</taxon>
        <taxon>Viridiplantae</taxon>
        <taxon>Streptophyta</taxon>
        <taxon>Embryophyta</taxon>
        <taxon>Tracheophyta</taxon>
        <taxon>Spermatophyta</taxon>
        <taxon>Magnoliopsida</taxon>
        <taxon>eudicotyledons</taxon>
        <taxon>Gunneridae</taxon>
        <taxon>Pentapetalae</taxon>
        <taxon>rosids</taxon>
        <taxon>fabids</taxon>
        <taxon>Rosales</taxon>
        <taxon>Rosaceae</taxon>
        <taxon>Rosoideae</taxon>
        <taxon>Rosoideae incertae sedis</taxon>
        <taxon>Rosa</taxon>
    </lineage>
</organism>
<dbReference type="Proteomes" id="UP000238479">
    <property type="component" value="Chromosome 2"/>
</dbReference>
<comment type="caution">
    <text evidence="1">The sequence shown here is derived from an EMBL/GenBank/DDBJ whole genome shotgun (WGS) entry which is preliminary data.</text>
</comment>
<reference evidence="1 2" key="1">
    <citation type="journal article" date="2018" name="Nat. Genet.">
        <title>The Rosa genome provides new insights in the design of modern roses.</title>
        <authorList>
            <person name="Bendahmane M."/>
        </authorList>
    </citation>
    <scope>NUCLEOTIDE SEQUENCE [LARGE SCALE GENOMIC DNA]</scope>
    <source>
        <strain evidence="2">cv. Old Blush</strain>
    </source>
</reference>
<dbReference type="EMBL" id="PDCK01000040">
    <property type="protein sequence ID" value="PRQ47324.1"/>
    <property type="molecule type" value="Genomic_DNA"/>
</dbReference>
<evidence type="ECO:0000313" key="1">
    <source>
        <dbReference type="EMBL" id="PRQ47324.1"/>
    </source>
</evidence>
<keyword evidence="2" id="KW-1185">Reference proteome</keyword>
<protein>
    <submittedName>
        <fullName evidence="1">Uncharacterized protein</fullName>
    </submittedName>
</protein>
<sequence length="108" mass="12517">MLKRNCVNQRATNESLKRIKQDDAVAYINDALKQGTEISSFRKDKIGGDEKRTSYWYDGNTIIGHRLYKACQDFTNYLCQVIRITMPLIRCHPFASPCSAELWVCSFF</sequence>
<dbReference type="AlphaFoldDB" id="A0A2P6RLL2"/>